<evidence type="ECO:0000313" key="3">
    <source>
        <dbReference type="Proteomes" id="UP000070089"/>
    </source>
</evidence>
<dbReference type="Proteomes" id="UP000070089">
    <property type="component" value="Unassembled WGS sequence"/>
</dbReference>
<evidence type="ECO:0000256" key="1">
    <source>
        <dbReference type="PROSITE-ProRule" id="PRU00023"/>
    </source>
</evidence>
<dbReference type="PANTHER" id="PTHR24120:SF4">
    <property type="entry name" value="GH07239P"/>
    <property type="match status" value="1"/>
</dbReference>
<dbReference type="PROSITE" id="PS50297">
    <property type="entry name" value="ANK_REP_REGION"/>
    <property type="match status" value="1"/>
</dbReference>
<dbReference type="OrthoDB" id="10258888at2759"/>
<dbReference type="Gene3D" id="1.25.40.20">
    <property type="entry name" value="Ankyrin repeat-containing domain"/>
    <property type="match status" value="5"/>
</dbReference>
<dbReference type="PROSITE" id="PS50088">
    <property type="entry name" value="ANK_REPEAT"/>
    <property type="match status" value="2"/>
</dbReference>
<proteinExistence type="predicted"/>
<protein>
    <submittedName>
        <fullName evidence="2">Protein 21.1</fullName>
    </submittedName>
</protein>
<feature type="repeat" description="ANK" evidence="1">
    <location>
        <begin position="1190"/>
        <end position="1222"/>
    </location>
</feature>
<accession>A0A132NTX9</accession>
<dbReference type="InterPro" id="IPR002110">
    <property type="entry name" value="Ankyrin_rpt"/>
</dbReference>
<keyword evidence="1" id="KW-0040">ANK repeat</keyword>
<gene>
    <name evidence="2" type="ORF">QR46_2464</name>
</gene>
<dbReference type="SUPFAM" id="SSF48403">
    <property type="entry name" value="Ankyrin repeat"/>
    <property type="match status" value="2"/>
</dbReference>
<organism evidence="2 3">
    <name type="scientific">Giardia duodenalis assemblage B</name>
    <dbReference type="NCBI Taxonomy" id="1394984"/>
    <lineage>
        <taxon>Eukaryota</taxon>
        <taxon>Metamonada</taxon>
        <taxon>Diplomonadida</taxon>
        <taxon>Hexamitidae</taxon>
        <taxon>Giardiinae</taxon>
        <taxon>Giardia</taxon>
    </lineage>
</organism>
<dbReference type="VEuPathDB" id="GiardiaDB:QR46_2464"/>
<reference evidence="2 3" key="1">
    <citation type="journal article" date="2015" name="Mol. Biochem. Parasitol.">
        <title>Identification of polymorphic genes for use in assemblage B genotyping assays through comparative genomics of multiple assemblage B Giardia duodenalis isolates.</title>
        <authorList>
            <person name="Wielinga C."/>
            <person name="Thompson R.C."/>
            <person name="Monis P."/>
            <person name="Ryan U."/>
        </authorList>
    </citation>
    <scope>NUCLEOTIDE SEQUENCE [LARGE SCALE GENOMIC DNA]</scope>
    <source>
        <strain evidence="2 3">BAH15c1</strain>
    </source>
</reference>
<dbReference type="SMART" id="SM00248">
    <property type="entry name" value="ANK"/>
    <property type="match status" value="15"/>
</dbReference>
<dbReference type="PANTHER" id="PTHR24120">
    <property type="entry name" value="GH07239P"/>
    <property type="match status" value="1"/>
</dbReference>
<name>A0A132NTX9_GIAIN</name>
<feature type="repeat" description="ANK" evidence="1">
    <location>
        <begin position="432"/>
        <end position="464"/>
    </location>
</feature>
<comment type="caution">
    <text evidence="2">The sequence shown here is derived from an EMBL/GenBank/DDBJ whole genome shotgun (WGS) entry which is preliminary data.</text>
</comment>
<dbReference type="InterPro" id="IPR036770">
    <property type="entry name" value="Ankyrin_rpt-contain_sf"/>
</dbReference>
<dbReference type="Pfam" id="PF12796">
    <property type="entry name" value="Ank_2"/>
    <property type="match status" value="4"/>
</dbReference>
<evidence type="ECO:0000313" key="2">
    <source>
        <dbReference type="EMBL" id="KWX13539.1"/>
    </source>
</evidence>
<dbReference type="Pfam" id="PF00023">
    <property type="entry name" value="Ank"/>
    <property type="match status" value="1"/>
</dbReference>
<dbReference type="EMBL" id="JXTI01000065">
    <property type="protein sequence ID" value="KWX13539.1"/>
    <property type="molecule type" value="Genomic_DNA"/>
</dbReference>
<sequence length="1307" mass="145326">MSGSLLSNSSLLTDLFPNLTPPPGVSIRRNKRSGDSIEVFTPIGKKKGKALATWIKEYGACNTIIDESHIWSAAQQFIRAINWLSFYACKQHLSVWVHVQDLCMVDGLPWFDSYGSHAAYQEFCRTTTQELLDSILSRETFSNSDFTWCLGLFLSSLCLRKEPRAIIAEIVPHARQFSFINSDLICCNTYSSYLNNFIGLCLTCDATKRPDIGILGLLAFSKQRVMIPGLPEHTDIDILQPQFTIPSLSTIQLPDIAEVALNMRLDNMVACIIQHRNDAFQDYIHWLDEYSIANYAMFMAYKARNINVGATIIKRMTELGHPPPLYPVRAQETTIATNIMSCLIRASQTTPSFDLITDCIEENLEDIGLKHINIMALNIAARIGVPEYVEKLLLELGFYRDVKATALMSAAVFGHLEAAKLLMIQAGIQSGSGETALMIAASRGFVSLVELLKDREAQMTTSTGQTALMLAANANHLNVVLTLAPVESTIVSHNGMTALMFAAQHNYEDIITALVDKERGIKSRTGRTALIQAVISGQLKNLQPLLSEACLQDNDNRTALMHAVLNGRTEYILPLFPLAAKMTDSNFWTATMHAVGAQQYDILEQIIMLSNNQYPSQSELGMRDRQGNTALIIAIFLNHFKAVRLLLQYEWGIDSLSGDSVFEIAVKSCGKRIIKFIYAFYQEHGKLDQLPFEKIFLLSLKRRDICYPLILLSHFSSERNRNAKLLLSIVDHGIVPPPNSKLSTYFSAEDMEEANSVLHLLELATTANQQGLSFSQPNIDDYSYDQQISILFGALSRCLTDFACKVLEELCKRDTTLSIETVTDHFGRSLLIAAIEVDNDVGLSALLALLPAPLSVDRGSALLNHGISYLGHKSMQVLCNYLLEHNIRSSVRSREGFTSSTKTHFIDAVTKRNKTKMLDLRITDVSQNHPYNSFNILWNSETGCRSALMAANANIVASDLYKYILCNMGIRSMDNFTALQDACLLADWNVVKYFTFEKEISGMTWLMIYAAVGDTEQVKHYLHEAGRRAGFDYTALIYAARNGHTNCVRLLAEKEAGVTTTTGRTALFWALLNGHDDCAEILYLKEHEICDNKKQTPLMAAAVGGSISFVSRMVESGLYTDSVDIDGETALMKAADANKPECVDVLMSRTNDLRKTTPKGMTALMFAAATDATECIKKLIPAEAKMRDVRGSTALMYAASNGKLEAVRILLEHEGGLLANDGVTALFLAGIQGHLECVKLLYLCEYPVLVRNNFNIVGDLSAHLSGLIEISSREDHNYNEYDGEDYEIDSRILNLSSCIEYLLTQRE</sequence>